<reference evidence="5 6" key="1">
    <citation type="submission" date="2019-01" db="EMBL/GenBank/DDBJ databases">
        <title>Sequencing of cultivated peanut Arachis hypogaea provides insights into genome evolution and oil improvement.</title>
        <authorList>
            <person name="Chen X."/>
        </authorList>
    </citation>
    <scope>NUCLEOTIDE SEQUENCE [LARGE SCALE GENOMIC DNA]</scope>
    <source>
        <strain evidence="6">cv. Fuhuasheng</strain>
        <tissue evidence="5">Leaves</tissue>
    </source>
</reference>
<feature type="transmembrane region" description="Helical" evidence="4">
    <location>
        <begin position="42"/>
        <end position="66"/>
    </location>
</feature>
<keyword evidence="6" id="KW-1185">Reference proteome</keyword>
<feature type="region of interest" description="Disordered" evidence="3">
    <location>
        <begin position="134"/>
        <end position="174"/>
    </location>
</feature>
<dbReference type="InterPro" id="IPR011989">
    <property type="entry name" value="ARM-like"/>
</dbReference>
<dbReference type="Proteomes" id="UP000289738">
    <property type="component" value="Chromosome A03"/>
</dbReference>
<keyword evidence="1" id="KW-0677">Repeat</keyword>
<protein>
    <submittedName>
        <fullName evidence="5">Uncharacterized protein</fullName>
    </submittedName>
</protein>
<dbReference type="InterPro" id="IPR039852">
    <property type="entry name" value="CAND1/CAND2"/>
</dbReference>
<feature type="compositionally biased region" description="Polar residues" evidence="3">
    <location>
        <begin position="277"/>
        <end position="292"/>
    </location>
</feature>
<evidence type="ECO:0000256" key="4">
    <source>
        <dbReference type="SAM" id="Phobius"/>
    </source>
</evidence>
<sequence>MATATRRKLCLPPRKTLPQRLERYTKQNNDVGLCAPEMGINFFHFSIFFVHIITSLLLCAISYIGLIVSTFGDHLNEELPTCLPVSVERMENEITHRTTVKAFAVIAASPLRVDLSCSGASLDLELCCTLMSDKSRGGRSTRTCGFEPPTLTEKRSPLPLQLQPSSSPTEPLTAATLPSSESLARFLFLFSRNPLPLPPSLSPSQRYHSPSPSPSLHPLNSEPFAVSLRCRSALPNFCAALFVVVFLLYNAREDTQSNNVAPTDNEIEVESNINPTLETPQAMDNNASNPEGSTPVEGDNKANVKSAY</sequence>
<keyword evidence="4" id="KW-0812">Transmembrane</keyword>
<dbReference type="EMBL" id="SDMP01000003">
    <property type="protein sequence ID" value="RYR65851.1"/>
    <property type="molecule type" value="Genomic_DNA"/>
</dbReference>
<proteinExistence type="predicted"/>
<gene>
    <name evidence="5" type="ORF">Ahy_A03g011770</name>
</gene>
<keyword evidence="4" id="KW-0472">Membrane</keyword>
<dbReference type="PANTHER" id="PTHR12696">
    <property type="entry name" value="TIP120"/>
    <property type="match status" value="1"/>
</dbReference>
<dbReference type="Gene3D" id="1.25.10.10">
    <property type="entry name" value="Leucine-rich Repeat Variant"/>
    <property type="match status" value="1"/>
</dbReference>
<keyword evidence="2" id="KW-0833">Ubl conjugation pathway</keyword>
<feature type="region of interest" description="Disordered" evidence="3">
    <location>
        <begin position="277"/>
        <end position="308"/>
    </location>
</feature>
<dbReference type="GO" id="GO:0010265">
    <property type="term" value="P:SCF complex assembly"/>
    <property type="evidence" value="ECO:0007669"/>
    <property type="project" value="InterPro"/>
</dbReference>
<dbReference type="STRING" id="3818.A0A445DRV0"/>
<evidence type="ECO:0000256" key="3">
    <source>
        <dbReference type="SAM" id="MobiDB-lite"/>
    </source>
</evidence>
<evidence type="ECO:0000313" key="5">
    <source>
        <dbReference type="EMBL" id="RYR65851.1"/>
    </source>
</evidence>
<keyword evidence="4" id="KW-1133">Transmembrane helix</keyword>
<dbReference type="AlphaFoldDB" id="A0A445DRV0"/>
<evidence type="ECO:0000313" key="6">
    <source>
        <dbReference type="Proteomes" id="UP000289738"/>
    </source>
</evidence>
<organism evidence="5 6">
    <name type="scientific">Arachis hypogaea</name>
    <name type="common">Peanut</name>
    <dbReference type="NCBI Taxonomy" id="3818"/>
    <lineage>
        <taxon>Eukaryota</taxon>
        <taxon>Viridiplantae</taxon>
        <taxon>Streptophyta</taxon>
        <taxon>Embryophyta</taxon>
        <taxon>Tracheophyta</taxon>
        <taxon>Spermatophyta</taxon>
        <taxon>Magnoliopsida</taxon>
        <taxon>eudicotyledons</taxon>
        <taxon>Gunneridae</taxon>
        <taxon>Pentapetalae</taxon>
        <taxon>rosids</taxon>
        <taxon>fabids</taxon>
        <taxon>Fabales</taxon>
        <taxon>Fabaceae</taxon>
        <taxon>Papilionoideae</taxon>
        <taxon>50 kb inversion clade</taxon>
        <taxon>dalbergioids sensu lato</taxon>
        <taxon>Dalbergieae</taxon>
        <taxon>Pterocarpus clade</taxon>
        <taxon>Arachis</taxon>
    </lineage>
</organism>
<name>A0A445DRV0_ARAHY</name>
<evidence type="ECO:0000256" key="1">
    <source>
        <dbReference type="ARBA" id="ARBA00022737"/>
    </source>
</evidence>
<evidence type="ECO:0000256" key="2">
    <source>
        <dbReference type="ARBA" id="ARBA00022786"/>
    </source>
</evidence>
<feature type="compositionally biased region" description="Low complexity" evidence="3">
    <location>
        <begin position="157"/>
        <end position="173"/>
    </location>
</feature>
<comment type="caution">
    <text evidence="5">The sequence shown here is derived from an EMBL/GenBank/DDBJ whole genome shotgun (WGS) entry which is preliminary data.</text>
</comment>
<accession>A0A445DRV0</accession>